<dbReference type="RefSeq" id="WP_092864821.1">
    <property type="nucleotide sequence ID" value="NZ_FOQH01000013.1"/>
</dbReference>
<accession>A0A1I3ND83</accession>
<evidence type="ECO:0000256" key="2">
    <source>
        <dbReference type="ARBA" id="ARBA00005417"/>
    </source>
</evidence>
<dbReference type="STRING" id="1114924.SAMN05216258_11337"/>
<dbReference type="PROSITE" id="PS00211">
    <property type="entry name" value="ABC_TRANSPORTER_1"/>
    <property type="match status" value="1"/>
</dbReference>
<evidence type="ECO:0000256" key="3">
    <source>
        <dbReference type="ARBA" id="ARBA00022448"/>
    </source>
</evidence>
<dbReference type="OrthoDB" id="9802264at2"/>
<gene>
    <name evidence="9" type="ORF">SAMN05216258_11337</name>
</gene>
<dbReference type="Gene3D" id="3.40.50.300">
    <property type="entry name" value="P-loop containing nucleotide triphosphate hydrolases"/>
    <property type="match status" value="1"/>
</dbReference>
<dbReference type="NCBIfam" id="TIGR01727">
    <property type="entry name" value="oligo_HPY"/>
    <property type="match status" value="1"/>
</dbReference>
<feature type="domain" description="ABC transporter" evidence="8">
    <location>
        <begin position="4"/>
        <end position="255"/>
    </location>
</feature>
<dbReference type="Pfam" id="PF08352">
    <property type="entry name" value="oligo_HPY"/>
    <property type="match status" value="1"/>
</dbReference>
<comment type="similarity">
    <text evidence="2">Belongs to the ABC transporter superfamily.</text>
</comment>
<dbReference type="PANTHER" id="PTHR43297:SF2">
    <property type="entry name" value="DIPEPTIDE TRANSPORT ATP-BINDING PROTEIN DPPD"/>
    <property type="match status" value="1"/>
</dbReference>
<evidence type="ECO:0000256" key="7">
    <source>
        <dbReference type="ARBA" id="ARBA00023136"/>
    </source>
</evidence>
<name>A0A1I3ND83_9RHOB</name>
<evidence type="ECO:0000313" key="10">
    <source>
        <dbReference type="Proteomes" id="UP000199377"/>
    </source>
</evidence>
<dbReference type="GO" id="GO:0005886">
    <property type="term" value="C:plasma membrane"/>
    <property type="evidence" value="ECO:0007669"/>
    <property type="project" value="UniProtKB-SubCell"/>
</dbReference>
<evidence type="ECO:0000259" key="8">
    <source>
        <dbReference type="PROSITE" id="PS50893"/>
    </source>
</evidence>
<reference evidence="9 10" key="1">
    <citation type="submission" date="2016-10" db="EMBL/GenBank/DDBJ databases">
        <authorList>
            <person name="de Groot N.N."/>
        </authorList>
    </citation>
    <scope>NUCLEOTIDE SEQUENCE [LARGE SCALE GENOMIC DNA]</scope>
    <source>
        <strain evidence="9 10">CGMCC 1.11030</strain>
    </source>
</reference>
<dbReference type="GO" id="GO:0016887">
    <property type="term" value="F:ATP hydrolysis activity"/>
    <property type="evidence" value="ECO:0007669"/>
    <property type="project" value="InterPro"/>
</dbReference>
<evidence type="ECO:0000256" key="4">
    <source>
        <dbReference type="ARBA" id="ARBA00022475"/>
    </source>
</evidence>
<evidence type="ECO:0000256" key="5">
    <source>
        <dbReference type="ARBA" id="ARBA00022741"/>
    </source>
</evidence>
<dbReference type="PANTHER" id="PTHR43297">
    <property type="entry name" value="OLIGOPEPTIDE TRANSPORT ATP-BINDING PROTEIN APPD"/>
    <property type="match status" value="1"/>
</dbReference>
<evidence type="ECO:0000256" key="1">
    <source>
        <dbReference type="ARBA" id="ARBA00004417"/>
    </source>
</evidence>
<dbReference type="GO" id="GO:0005524">
    <property type="term" value="F:ATP binding"/>
    <property type="evidence" value="ECO:0007669"/>
    <property type="project" value="UniProtKB-KW"/>
</dbReference>
<dbReference type="EMBL" id="FOQH01000013">
    <property type="protein sequence ID" value="SFJ07105.1"/>
    <property type="molecule type" value="Genomic_DNA"/>
</dbReference>
<organism evidence="9 10">
    <name type="scientific">Albimonas pacifica</name>
    <dbReference type="NCBI Taxonomy" id="1114924"/>
    <lineage>
        <taxon>Bacteria</taxon>
        <taxon>Pseudomonadati</taxon>
        <taxon>Pseudomonadota</taxon>
        <taxon>Alphaproteobacteria</taxon>
        <taxon>Rhodobacterales</taxon>
        <taxon>Paracoccaceae</taxon>
        <taxon>Albimonas</taxon>
    </lineage>
</organism>
<dbReference type="CDD" id="cd03257">
    <property type="entry name" value="ABC_NikE_OppD_transporters"/>
    <property type="match status" value="1"/>
</dbReference>
<dbReference type="Pfam" id="PF00005">
    <property type="entry name" value="ABC_tran"/>
    <property type="match status" value="1"/>
</dbReference>
<keyword evidence="10" id="KW-1185">Reference proteome</keyword>
<dbReference type="Proteomes" id="UP000199377">
    <property type="component" value="Unassembled WGS sequence"/>
</dbReference>
<dbReference type="InterPro" id="IPR017871">
    <property type="entry name" value="ABC_transporter-like_CS"/>
</dbReference>
<keyword evidence="7" id="KW-0472">Membrane</keyword>
<dbReference type="GO" id="GO:0015833">
    <property type="term" value="P:peptide transport"/>
    <property type="evidence" value="ECO:0007669"/>
    <property type="project" value="InterPro"/>
</dbReference>
<keyword evidence="3" id="KW-0813">Transport</keyword>
<keyword evidence="5" id="KW-0547">Nucleotide-binding</keyword>
<dbReference type="SUPFAM" id="SSF52540">
    <property type="entry name" value="P-loop containing nucleoside triphosphate hydrolases"/>
    <property type="match status" value="1"/>
</dbReference>
<dbReference type="InterPro" id="IPR003439">
    <property type="entry name" value="ABC_transporter-like_ATP-bd"/>
</dbReference>
<dbReference type="InterPro" id="IPR013563">
    <property type="entry name" value="Oligopep_ABC_C"/>
</dbReference>
<proteinExistence type="inferred from homology"/>
<dbReference type="GO" id="GO:0055085">
    <property type="term" value="P:transmembrane transport"/>
    <property type="evidence" value="ECO:0007669"/>
    <property type="project" value="UniProtKB-ARBA"/>
</dbReference>
<keyword evidence="6 9" id="KW-0067">ATP-binding</keyword>
<keyword evidence="4" id="KW-1003">Cell membrane</keyword>
<protein>
    <submittedName>
        <fullName evidence="9">Peptide/nickel transport system ATP-binding protein</fullName>
    </submittedName>
</protein>
<sequence length="325" mass="34680">MSLLEVENARVAFPTARGLLTAVDGVSLSVDEGRVLGIVGESGSGKSVLSRAIMGLLPRSARTGEAMRIRLGGRELGALPERELRRLRGREMAMIFQDPMTALNPVMTLGDQIGESLRLHLGMGRRQARDRSVELLAAVGLPQPATRVDQHPHQLSGGMRQRVAIAIALACDPRLLIADEPTTALDVTVQHGILDLLQAQSRERGMAMILITHDLGVVAGRADEVAVMYAGRVVEQAPTRALFAAASMPYTRGLLASIPRIEDAPGRRLEAIGGRPPDLVSPPAGCAFSPRCAHASDLCRRQAPGLEDGGATRFACWHPALEAAE</sequence>
<dbReference type="InterPro" id="IPR050388">
    <property type="entry name" value="ABC_Ni/Peptide_Import"/>
</dbReference>
<dbReference type="InterPro" id="IPR027417">
    <property type="entry name" value="P-loop_NTPase"/>
</dbReference>
<evidence type="ECO:0000256" key="6">
    <source>
        <dbReference type="ARBA" id="ARBA00022840"/>
    </source>
</evidence>
<dbReference type="SMART" id="SM00382">
    <property type="entry name" value="AAA"/>
    <property type="match status" value="1"/>
</dbReference>
<comment type="subcellular location">
    <subcellularLocation>
        <location evidence="1">Cell inner membrane</location>
        <topology evidence="1">Peripheral membrane protein</topology>
    </subcellularLocation>
</comment>
<dbReference type="AlphaFoldDB" id="A0A1I3ND83"/>
<dbReference type="FunFam" id="3.40.50.300:FF:000016">
    <property type="entry name" value="Oligopeptide ABC transporter ATP-binding component"/>
    <property type="match status" value="1"/>
</dbReference>
<dbReference type="InterPro" id="IPR003593">
    <property type="entry name" value="AAA+_ATPase"/>
</dbReference>
<dbReference type="PROSITE" id="PS50893">
    <property type="entry name" value="ABC_TRANSPORTER_2"/>
    <property type="match status" value="1"/>
</dbReference>
<evidence type="ECO:0000313" key="9">
    <source>
        <dbReference type="EMBL" id="SFJ07105.1"/>
    </source>
</evidence>